<keyword evidence="2" id="KW-1185">Reference proteome</keyword>
<evidence type="ECO:0000313" key="1">
    <source>
        <dbReference type="EMBL" id="CAG8504921.1"/>
    </source>
</evidence>
<accession>A0ACA9L173</accession>
<protein>
    <submittedName>
        <fullName evidence="1">11253_t:CDS:1</fullName>
    </submittedName>
</protein>
<organism evidence="1 2">
    <name type="scientific">Scutellospora calospora</name>
    <dbReference type="NCBI Taxonomy" id="85575"/>
    <lineage>
        <taxon>Eukaryota</taxon>
        <taxon>Fungi</taxon>
        <taxon>Fungi incertae sedis</taxon>
        <taxon>Mucoromycota</taxon>
        <taxon>Glomeromycotina</taxon>
        <taxon>Glomeromycetes</taxon>
        <taxon>Diversisporales</taxon>
        <taxon>Gigasporaceae</taxon>
        <taxon>Scutellospora</taxon>
    </lineage>
</organism>
<reference evidence="1" key="1">
    <citation type="submission" date="2021-06" db="EMBL/GenBank/DDBJ databases">
        <authorList>
            <person name="Kallberg Y."/>
            <person name="Tangrot J."/>
            <person name="Rosling A."/>
        </authorList>
    </citation>
    <scope>NUCLEOTIDE SEQUENCE</scope>
    <source>
        <strain evidence="1">AU212A</strain>
    </source>
</reference>
<proteinExistence type="predicted"/>
<dbReference type="EMBL" id="CAJVPM010003714">
    <property type="protein sequence ID" value="CAG8504921.1"/>
    <property type="molecule type" value="Genomic_DNA"/>
</dbReference>
<dbReference type="Proteomes" id="UP000789860">
    <property type="component" value="Unassembled WGS sequence"/>
</dbReference>
<gene>
    <name evidence="1" type="ORF">SCALOS_LOCUS3407</name>
</gene>
<name>A0ACA9L173_9GLOM</name>
<comment type="caution">
    <text evidence="1">The sequence shown here is derived from an EMBL/GenBank/DDBJ whole genome shotgun (WGS) entry which is preliminary data.</text>
</comment>
<evidence type="ECO:0000313" key="2">
    <source>
        <dbReference type="Proteomes" id="UP000789860"/>
    </source>
</evidence>
<sequence length="283" mass="33494">MPNTRLLPHRQNHVFKIYDEIKNYASSSTPDRECQKVYFLNIIPKNNELNESEKNYCQEMFIRNYELHNVIHKFGEPITCKNCKSTRYSIRYCEVCIKQYLQKSFRTWTSGNRIVDEFIQKCQLISSVPPYIIEWIPFEQFKDVEYLTKGGFSTVYTATWPRGSIYDWDENKKMFIYFEYFGPQKVVLKSLNNSNYPGKDFFDELCEFANYEFVNIYKDGKSILISPNSNLEKINKPHPFASSSSRILSGIIPKSIRISNYVTSQYDFTLSEEMSEFQNDESQ</sequence>